<dbReference type="Proteomes" id="UP001597241">
    <property type="component" value="Unassembled WGS sequence"/>
</dbReference>
<reference evidence="2" key="1">
    <citation type="journal article" date="2019" name="Int. J. Syst. Evol. Microbiol.">
        <title>The Global Catalogue of Microorganisms (GCM) 10K type strain sequencing project: providing services to taxonomists for standard genome sequencing and annotation.</title>
        <authorList>
            <consortium name="The Broad Institute Genomics Platform"/>
            <consortium name="The Broad Institute Genome Sequencing Center for Infectious Disease"/>
            <person name="Wu L."/>
            <person name="Ma J."/>
        </authorList>
    </citation>
    <scope>NUCLEOTIDE SEQUENCE [LARGE SCALE GENOMIC DNA]</scope>
    <source>
        <strain evidence="2">CCUG 62221</strain>
    </source>
</reference>
<dbReference type="EMBL" id="JBHTMV010000002">
    <property type="protein sequence ID" value="MFD1292635.1"/>
    <property type="molecule type" value="Genomic_DNA"/>
</dbReference>
<evidence type="ECO:0000313" key="2">
    <source>
        <dbReference type="Proteomes" id="UP001597241"/>
    </source>
</evidence>
<keyword evidence="2" id="KW-1185">Reference proteome</keyword>
<dbReference type="NCBIfam" id="TIGR01725">
    <property type="entry name" value="phge_HK97_gp10"/>
    <property type="match status" value="1"/>
</dbReference>
<dbReference type="RefSeq" id="WP_386807344.1">
    <property type="nucleotide sequence ID" value="NZ_JBHTMV010000002.1"/>
</dbReference>
<gene>
    <name evidence="1" type="ORF">ACFQ5N_02195</name>
</gene>
<sequence>MPKSLVEIKGFAELQQKIKQLPDKVTKREMLKILGQVATPTVNAAKASVKDSKRPHIQKRKGQAFGTYITPGNLKKSIGKIRGKRGLGKQNAVIYVGARAGKRQKNDGWYGKFVGSGTIKQTANPFTEIAYNQTKGMVTADAETKVEKYIQKQINKLSS</sequence>
<comment type="caution">
    <text evidence="1">The sequence shown here is derived from an EMBL/GenBank/DDBJ whole genome shotgun (WGS) entry which is preliminary data.</text>
</comment>
<name>A0ABW3WKN2_9FLAO</name>
<evidence type="ECO:0000313" key="1">
    <source>
        <dbReference type="EMBL" id="MFD1292635.1"/>
    </source>
</evidence>
<accession>A0ABW3WKN2</accession>
<protein>
    <submittedName>
        <fullName evidence="1">HK97-gp10 family putative phage morphogenesis protein</fullName>
    </submittedName>
</protein>
<proteinExistence type="predicted"/>
<dbReference type="InterPro" id="IPR010064">
    <property type="entry name" value="HK97-gp10_tail"/>
</dbReference>
<organism evidence="1 2">
    <name type="scientific">Lutibacter holmesii</name>
    <dbReference type="NCBI Taxonomy" id="1137985"/>
    <lineage>
        <taxon>Bacteria</taxon>
        <taxon>Pseudomonadati</taxon>
        <taxon>Bacteroidota</taxon>
        <taxon>Flavobacteriia</taxon>
        <taxon>Flavobacteriales</taxon>
        <taxon>Flavobacteriaceae</taxon>
        <taxon>Lutibacter</taxon>
    </lineage>
</organism>